<feature type="domain" description="PPM-type phosphatase" evidence="3">
    <location>
        <begin position="189"/>
        <end position="400"/>
    </location>
</feature>
<dbReference type="RefSeq" id="WP_054291389.1">
    <property type="nucleotide sequence ID" value="NZ_CP012752.1"/>
</dbReference>
<sequence>MADDDRRAEDQLLRIERVTDSALSHLDLEKFLAELLVRVQEQLAADTATVLLHDNASGQLVATATAGFDEEIRQGVRVPVGAGFAGRVAADREPVVIEHVDASTVVNPLLWEKGLRTLLGVPMVSAGQLIGVLHVGTIAERKFTEHDIHLLQVAADRMALATQAQVARTERATATALQRSLLPTRLPRMPGVEFAARYVPGADMRVGGDWYDVFSLPDGRWGVVMGDVVGHGLPAAVVMGRLRSALRSYALLDADPADVLEKLNRKAMHFEPGAMATVLYAVIEPAADRIRISLAGHPPPAFVSPDEPGRLVDLPADPPIGVRYDEPRASSVVELPPSAVLCFYTDGLVERRTWTLDSGLDLLCAAVEAGPAEVVTAKIMSVLTEVSPPEDDIALLVMRHLPEGG</sequence>
<evidence type="ECO:0000256" key="1">
    <source>
        <dbReference type="ARBA" id="ARBA00022801"/>
    </source>
</evidence>
<proteinExistence type="predicted"/>
<protein>
    <submittedName>
        <fullName evidence="4">Diguanylate phosphodiesterase</fullName>
    </submittedName>
</protein>
<dbReference type="PANTHER" id="PTHR43156">
    <property type="entry name" value="STAGE II SPORULATION PROTEIN E-RELATED"/>
    <property type="match status" value="1"/>
</dbReference>
<dbReference type="PANTHER" id="PTHR43156:SF2">
    <property type="entry name" value="STAGE II SPORULATION PROTEIN E"/>
    <property type="match status" value="1"/>
</dbReference>
<dbReference type="SMART" id="SM00331">
    <property type="entry name" value="PP2C_SIG"/>
    <property type="match status" value="1"/>
</dbReference>
<dbReference type="Gene3D" id="3.30.450.40">
    <property type="match status" value="1"/>
</dbReference>
<dbReference type="GO" id="GO:0016791">
    <property type="term" value="F:phosphatase activity"/>
    <property type="evidence" value="ECO:0007669"/>
    <property type="project" value="TreeGrafter"/>
</dbReference>
<evidence type="ECO:0000313" key="5">
    <source>
        <dbReference type="Proteomes" id="UP000063699"/>
    </source>
</evidence>
<accession>A0A0N9I1F8</accession>
<keyword evidence="1" id="KW-0378">Hydrolase</keyword>
<dbReference type="SMART" id="SM00065">
    <property type="entry name" value="GAF"/>
    <property type="match status" value="1"/>
</dbReference>
<keyword evidence="5" id="KW-1185">Reference proteome</keyword>
<dbReference type="InterPro" id="IPR052016">
    <property type="entry name" value="Bact_Sigma-Reg"/>
</dbReference>
<dbReference type="EMBL" id="CP012752">
    <property type="protein sequence ID" value="ALG09485.1"/>
    <property type="molecule type" value="Genomic_DNA"/>
</dbReference>
<evidence type="ECO:0000259" key="3">
    <source>
        <dbReference type="SMART" id="SM00331"/>
    </source>
</evidence>
<evidence type="ECO:0000313" key="4">
    <source>
        <dbReference type="EMBL" id="ALG09485.1"/>
    </source>
</evidence>
<dbReference type="KEGG" id="kphy:AOZ06_23560"/>
<gene>
    <name evidence="4" type="ORF">AOZ06_23560</name>
</gene>
<dbReference type="InterPro" id="IPR036457">
    <property type="entry name" value="PPM-type-like_dom_sf"/>
</dbReference>
<dbReference type="Pfam" id="PF07228">
    <property type="entry name" value="SpoIIE"/>
    <property type="match status" value="1"/>
</dbReference>
<dbReference type="InterPro" id="IPR003018">
    <property type="entry name" value="GAF"/>
</dbReference>
<evidence type="ECO:0000259" key="2">
    <source>
        <dbReference type="SMART" id="SM00065"/>
    </source>
</evidence>
<dbReference type="Pfam" id="PF01590">
    <property type="entry name" value="GAF"/>
    <property type="match status" value="1"/>
</dbReference>
<dbReference type="Gene3D" id="3.60.40.10">
    <property type="entry name" value="PPM-type phosphatase domain"/>
    <property type="match status" value="1"/>
</dbReference>
<dbReference type="InterPro" id="IPR001932">
    <property type="entry name" value="PPM-type_phosphatase-like_dom"/>
</dbReference>
<reference evidence="4 5" key="1">
    <citation type="submission" date="2015-07" db="EMBL/GenBank/DDBJ databases">
        <title>Genome sequencing of Kibdelosporangium phytohabitans.</title>
        <authorList>
            <person name="Qin S."/>
            <person name="Xing K."/>
        </authorList>
    </citation>
    <scope>NUCLEOTIDE SEQUENCE [LARGE SCALE GENOMIC DNA]</scope>
    <source>
        <strain evidence="4 5">KLBMP1111</strain>
    </source>
</reference>
<dbReference type="SUPFAM" id="SSF55781">
    <property type="entry name" value="GAF domain-like"/>
    <property type="match status" value="1"/>
</dbReference>
<dbReference type="STRING" id="860235.AOZ06_23560"/>
<feature type="domain" description="GAF" evidence="2">
    <location>
        <begin position="27"/>
        <end position="172"/>
    </location>
</feature>
<name>A0A0N9I1F8_9PSEU</name>
<dbReference type="InterPro" id="IPR029016">
    <property type="entry name" value="GAF-like_dom_sf"/>
</dbReference>
<dbReference type="Proteomes" id="UP000063699">
    <property type="component" value="Chromosome"/>
</dbReference>
<organism evidence="4 5">
    <name type="scientific">Kibdelosporangium phytohabitans</name>
    <dbReference type="NCBI Taxonomy" id="860235"/>
    <lineage>
        <taxon>Bacteria</taxon>
        <taxon>Bacillati</taxon>
        <taxon>Actinomycetota</taxon>
        <taxon>Actinomycetes</taxon>
        <taxon>Pseudonocardiales</taxon>
        <taxon>Pseudonocardiaceae</taxon>
        <taxon>Kibdelosporangium</taxon>
    </lineage>
</organism>
<dbReference type="OrthoDB" id="118142at2"/>
<dbReference type="AlphaFoldDB" id="A0A0N9I1F8"/>